<reference evidence="2 3" key="1">
    <citation type="submission" date="2020-01" db="EMBL/GenBank/DDBJ databases">
        <title>Genome sequence of Desulfovibrio aerotolerans DSM 16695(T).</title>
        <authorList>
            <person name="Karnachuk O."/>
            <person name="Avakyan M."/>
            <person name="Mardanov A."/>
            <person name="Kadnikov V."/>
            <person name="Ravin N."/>
        </authorList>
    </citation>
    <scope>NUCLEOTIDE SEQUENCE [LARGE SCALE GENOMIC DNA]</scope>
    <source>
        <strain evidence="2 3">DSM 16695</strain>
    </source>
</reference>
<keyword evidence="3" id="KW-1185">Reference proteome</keyword>
<sequence length="175" mass="20046">MKRFLAALVCSVCLAGLICLTGAVPASAEAPNMRQSINYFMNYFNEAVVQAIKIKEYEEQQGIAAKHPFTDEFVFFQDLNSRIEKSLGLALNLCDLYFIYNKTTYCFTKDEKNYLFDRLDNITEALQKIRDAPYPPTANLLENKSSVPAKQLAEFNERIDMLRAFIKSSLIVFQR</sequence>
<evidence type="ECO:0008006" key="4">
    <source>
        <dbReference type="Google" id="ProtNLM"/>
    </source>
</evidence>
<protein>
    <recommendedName>
        <fullName evidence="4">DUF4142 domain-containing protein</fullName>
    </recommendedName>
</protein>
<comment type="caution">
    <text evidence="2">The sequence shown here is derived from an EMBL/GenBank/DDBJ whole genome shotgun (WGS) entry which is preliminary data.</text>
</comment>
<feature type="signal peptide" evidence="1">
    <location>
        <begin position="1"/>
        <end position="28"/>
    </location>
</feature>
<keyword evidence="1" id="KW-0732">Signal</keyword>
<accession>A0A7C9IMU7</accession>
<gene>
    <name evidence="2" type="ORF">GTA51_06060</name>
</gene>
<proteinExistence type="predicted"/>
<evidence type="ECO:0000313" key="3">
    <source>
        <dbReference type="Proteomes" id="UP000482487"/>
    </source>
</evidence>
<evidence type="ECO:0000256" key="1">
    <source>
        <dbReference type="SAM" id="SignalP"/>
    </source>
</evidence>
<evidence type="ECO:0000313" key="2">
    <source>
        <dbReference type="EMBL" id="MYL82699.1"/>
    </source>
</evidence>
<dbReference type="RefSeq" id="WP_160959532.1">
    <property type="nucleotide sequence ID" value="NZ_WVUD01000007.1"/>
</dbReference>
<feature type="chain" id="PRO_5028882399" description="DUF4142 domain-containing protein" evidence="1">
    <location>
        <begin position="29"/>
        <end position="175"/>
    </location>
</feature>
<dbReference type="EMBL" id="WVUD01000007">
    <property type="protein sequence ID" value="MYL82699.1"/>
    <property type="molecule type" value="Genomic_DNA"/>
</dbReference>
<dbReference type="AlphaFoldDB" id="A0A7C9IMU7"/>
<name>A0A7C9IMU7_9BACT</name>
<dbReference type="Proteomes" id="UP000482487">
    <property type="component" value="Unassembled WGS sequence"/>
</dbReference>
<dbReference type="OrthoDB" id="5453270at2"/>
<organism evidence="2 3">
    <name type="scientific">Solidesulfovibrio aerotolerans</name>
    <dbReference type="NCBI Taxonomy" id="295255"/>
    <lineage>
        <taxon>Bacteria</taxon>
        <taxon>Pseudomonadati</taxon>
        <taxon>Thermodesulfobacteriota</taxon>
        <taxon>Desulfovibrionia</taxon>
        <taxon>Desulfovibrionales</taxon>
        <taxon>Desulfovibrionaceae</taxon>
        <taxon>Solidesulfovibrio</taxon>
    </lineage>
</organism>